<accession>A0A183CPW2</accession>
<evidence type="ECO:0000313" key="3">
    <source>
        <dbReference type="WBParaSite" id="GPLIN_001492000"/>
    </source>
</evidence>
<dbReference type="Proteomes" id="UP000050741">
    <property type="component" value="Unassembled WGS sequence"/>
</dbReference>
<evidence type="ECO:0000313" key="2">
    <source>
        <dbReference type="Proteomes" id="UP000050741"/>
    </source>
</evidence>
<dbReference type="WBParaSite" id="GPLIN_001492000">
    <property type="protein sequence ID" value="GPLIN_001492000"/>
    <property type="gene ID" value="GPLIN_001492000"/>
</dbReference>
<feature type="region of interest" description="Disordered" evidence="1">
    <location>
        <begin position="234"/>
        <end position="256"/>
    </location>
</feature>
<reference evidence="2" key="1">
    <citation type="submission" date="2014-05" db="EMBL/GenBank/DDBJ databases">
        <title>The genome and life-stage specific transcriptomes of Globodera pallida elucidate key aspects of plant parasitism by a cyst nematode.</title>
        <authorList>
            <person name="Cotton J.A."/>
            <person name="Lilley C.J."/>
            <person name="Jones L.M."/>
            <person name="Kikuchi T."/>
            <person name="Reid A.J."/>
            <person name="Thorpe P."/>
            <person name="Tsai I.J."/>
            <person name="Beasley H."/>
            <person name="Blok V."/>
            <person name="Cock P.J.A."/>
            <person name="Van den Akker S.E."/>
            <person name="Holroyd N."/>
            <person name="Hunt M."/>
            <person name="Mantelin S."/>
            <person name="Naghra H."/>
            <person name="Pain A."/>
            <person name="Palomares-Rius J.E."/>
            <person name="Zarowiecki M."/>
            <person name="Berriman M."/>
            <person name="Jones J.T."/>
            <person name="Urwin P.E."/>
        </authorList>
    </citation>
    <scope>NUCLEOTIDE SEQUENCE [LARGE SCALE GENOMIC DNA]</scope>
    <source>
        <strain evidence="2">Lindley</strain>
    </source>
</reference>
<organism evidence="2 3">
    <name type="scientific">Globodera pallida</name>
    <name type="common">Potato cyst nematode worm</name>
    <name type="synonym">Heterodera pallida</name>
    <dbReference type="NCBI Taxonomy" id="36090"/>
    <lineage>
        <taxon>Eukaryota</taxon>
        <taxon>Metazoa</taxon>
        <taxon>Ecdysozoa</taxon>
        <taxon>Nematoda</taxon>
        <taxon>Chromadorea</taxon>
        <taxon>Rhabditida</taxon>
        <taxon>Tylenchina</taxon>
        <taxon>Tylenchomorpha</taxon>
        <taxon>Tylenchoidea</taxon>
        <taxon>Heteroderidae</taxon>
        <taxon>Heteroderinae</taxon>
        <taxon>Globodera</taxon>
    </lineage>
</organism>
<sequence>MLMNLHEDLSRHTVETQKLVCGERQRVHSRVVEEQQLIATFQTMSEKLRMSEVPVYGREVSDLFALIDSFLATVRGEQQQYVMSLEAYNSKFRLDKAMEREGGGGIECSISSQQMGKLNNAPIQQFVDPKVLNSIQSNLMAITVLQYLTGPEIQKRNKEYFEMYYFKINDLRIKADASKASAEQIPKFGHGFGKAFLVSQLLCDVCDNNLSGIRRKLSKKKLNTIDRKLNETVDGIERDRPPPSAAGEEDGTAGRALPDIQRTTYRLFTDSVPFHPIEFVSDIGAMHIHSRYQKNVRRPEP</sequence>
<reference evidence="3" key="2">
    <citation type="submission" date="2016-06" db="UniProtKB">
        <authorList>
            <consortium name="WormBaseParasite"/>
        </authorList>
    </citation>
    <scope>IDENTIFICATION</scope>
</reference>
<keyword evidence="2" id="KW-1185">Reference proteome</keyword>
<dbReference type="AlphaFoldDB" id="A0A183CPW2"/>
<proteinExistence type="predicted"/>
<protein>
    <submittedName>
        <fullName evidence="3">DOCKER domain-containing protein</fullName>
    </submittedName>
</protein>
<name>A0A183CPW2_GLOPA</name>
<evidence type="ECO:0000256" key="1">
    <source>
        <dbReference type="SAM" id="MobiDB-lite"/>
    </source>
</evidence>